<feature type="signal peptide" evidence="1">
    <location>
        <begin position="1"/>
        <end position="20"/>
    </location>
</feature>
<keyword evidence="4" id="KW-1185">Reference proteome</keyword>
<name>A0A2P5GW62_9ENTR</name>
<evidence type="ECO:0000313" key="2">
    <source>
        <dbReference type="EMBL" id="POP47786.1"/>
    </source>
</evidence>
<accession>A0A2P5GW62</accession>
<reference evidence="4 5" key="1">
    <citation type="submission" date="2018-01" db="EMBL/GenBank/DDBJ databases">
        <title>Superficieibacter electus gen. nov., sp. nov., an extended-spectrum beta-lactamase possessing member of the Enterobacteriaceae family, isolated from intensive care unit surfaces.</title>
        <authorList>
            <person name="Potter R.F."/>
            <person name="D'Souza A.W."/>
        </authorList>
    </citation>
    <scope>NUCLEOTIDE SEQUENCE [LARGE SCALE GENOMIC DNA]</scope>
    <source>
        <strain evidence="3 5">BP-1</strain>
        <strain evidence="2 4">BP-2</strain>
    </source>
</reference>
<dbReference type="Proteomes" id="UP000237073">
    <property type="component" value="Unassembled WGS sequence"/>
</dbReference>
<dbReference type="PROSITE" id="PS51257">
    <property type="entry name" value="PROKAR_LIPOPROTEIN"/>
    <property type="match status" value="1"/>
</dbReference>
<evidence type="ECO:0000313" key="4">
    <source>
        <dbReference type="Proteomes" id="UP000237073"/>
    </source>
</evidence>
<feature type="chain" id="PRO_5015188889" evidence="1">
    <location>
        <begin position="21"/>
        <end position="697"/>
    </location>
</feature>
<dbReference type="EMBL" id="PQGE01000001">
    <property type="protein sequence ID" value="POP47786.1"/>
    <property type="molecule type" value="Genomic_DNA"/>
</dbReference>
<dbReference type="OrthoDB" id="19542at2"/>
<evidence type="ECO:0000313" key="3">
    <source>
        <dbReference type="EMBL" id="POP50799.1"/>
    </source>
</evidence>
<organism evidence="3 5">
    <name type="scientific">Superficieibacter electus</name>
    <dbReference type="NCBI Taxonomy" id="2022662"/>
    <lineage>
        <taxon>Bacteria</taxon>
        <taxon>Pseudomonadati</taxon>
        <taxon>Pseudomonadota</taxon>
        <taxon>Gammaproteobacteria</taxon>
        <taxon>Enterobacterales</taxon>
        <taxon>Enterobacteriaceae</taxon>
        <taxon>Superficieibacter</taxon>
    </lineage>
</organism>
<proteinExistence type="predicted"/>
<dbReference type="RefSeq" id="WP_103674259.1">
    <property type="nucleotide sequence ID" value="NZ_PQGD01000001.1"/>
</dbReference>
<protein>
    <submittedName>
        <fullName evidence="3">YjbH domain-containing protein</fullName>
    </submittedName>
</protein>
<comment type="caution">
    <text evidence="3">The sequence shown here is derived from an EMBL/GenBank/DDBJ whole genome shotgun (WGS) entry which is preliminary data.</text>
</comment>
<keyword evidence="1" id="KW-0732">Signal</keyword>
<dbReference type="Proteomes" id="UP000247005">
    <property type="component" value="Unassembled WGS sequence"/>
</dbReference>
<dbReference type="EMBL" id="PQGD01000001">
    <property type="protein sequence ID" value="POP50799.1"/>
    <property type="molecule type" value="Genomic_DNA"/>
</dbReference>
<evidence type="ECO:0000313" key="5">
    <source>
        <dbReference type="Proteomes" id="UP000247005"/>
    </source>
</evidence>
<sequence>MNKKYLLSLLAMAVASACNADVLTYPDPIGPSQSDFGGTGLMQTPNARIAKEGEFSVNYRDNDQYRFWSTSIALFPWLEGTVRYTDVRTRKYSQNEDFSGDQTYKDKSFDFKVRLWEEGFWLPEFAFGKRDIAGTGLFDGEYVVASKMAGPFDFSLGMGWGYNGNSGNITNPFCRASDKYCTRADSHDAGDISFTDVFRGPAALFGGVEYQTPWTPLRLKLEYDGNDYQDDFAGKIDQRSHFNVGAIYRAAEWADVNLSYERGNTLMFGFTLRTNFNELKPSQRDNPKPAYQPAPATNGVQYTTAANVLTQLKYNAGFDEPEIIQRGDTLYMTGVQYRYRDTREGVDRANRILMNNLPAGVNTLSVTQKTQHMPQVTTETNVASLRKQLEGYPLGHEETLQQRRINPVDTDALGRGYRIRPDRFGYSISPVLSQSLGGPENFYMFQIGVMGSANYWLTDHWLVDGGVFANVYNNYNKFKSTDSPGDTTLPPVRTHIRDYVENDVYVNNLQSNYVRYLGNGFYGQVYGGYLETMYGGAGAEVLYRPLDSNWAVGIDGNYVKQRDWNNMMRFIDYKAPTGHLTGYWTPPVFDDVLFKLSLGQYLAKDKGGTLDISKRFDSGVTVGAWAAVTNVSKDDYGEGGFSKGFYVSVPLDLMTVTPTRSRASISWTPLTRDGGQMLGRKYQLYNMTTDRDVPIGY</sequence>
<dbReference type="Pfam" id="PF06082">
    <property type="entry name" value="YjbH"/>
    <property type="match status" value="1"/>
</dbReference>
<evidence type="ECO:0000256" key="1">
    <source>
        <dbReference type="SAM" id="SignalP"/>
    </source>
</evidence>
<dbReference type="InterPro" id="IPR010344">
    <property type="entry name" value="YbjH"/>
</dbReference>
<dbReference type="AlphaFoldDB" id="A0A2P5GW62"/>
<gene>
    <name evidence="3" type="ORF">CHU32_01190</name>
    <name evidence="2" type="ORF">CHU33_01185</name>
</gene>